<protein>
    <recommendedName>
        <fullName evidence="6">Transcription antitermination protein NusB</fullName>
    </recommendedName>
    <alternativeName>
        <fullName evidence="6">Antitermination factor NusB</fullName>
    </alternativeName>
</protein>
<keyword evidence="5 6" id="KW-0804">Transcription</keyword>
<dbReference type="GO" id="GO:0005829">
    <property type="term" value="C:cytosol"/>
    <property type="evidence" value="ECO:0007669"/>
    <property type="project" value="TreeGrafter"/>
</dbReference>
<evidence type="ECO:0000256" key="7">
    <source>
        <dbReference type="SAM" id="MobiDB-lite"/>
    </source>
</evidence>
<evidence type="ECO:0000259" key="8">
    <source>
        <dbReference type="Pfam" id="PF01029"/>
    </source>
</evidence>
<organism evidence="9 10">
    <name type="scientific">Corynebacterium kroppenstedtii</name>
    <dbReference type="NCBI Taxonomy" id="161879"/>
    <lineage>
        <taxon>Bacteria</taxon>
        <taxon>Bacillati</taxon>
        <taxon>Actinomycetota</taxon>
        <taxon>Actinomycetes</taxon>
        <taxon>Mycobacteriales</taxon>
        <taxon>Corynebacteriaceae</taxon>
        <taxon>Corynebacterium</taxon>
    </lineage>
</organism>
<evidence type="ECO:0000256" key="6">
    <source>
        <dbReference type="HAMAP-Rule" id="MF_00073"/>
    </source>
</evidence>
<feature type="compositionally biased region" description="Basic residues" evidence="7">
    <location>
        <begin position="42"/>
        <end position="51"/>
    </location>
</feature>
<dbReference type="NCBIfam" id="TIGR01951">
    <property type="entry name" value="nusB"/>
    <property type="match status" value="1"/>
</dbReference>
<dbReference type="EMBL" id="QFRA01000011">
    <property type="protein sequence ID" value="PZR04896.1"/>
    <property type="molecule type" value="Genomic_DNA"/>
</dbReference>
<feature type="compositionally biased region" description="Basic and acidic residues" evidence="7">
    <location>
        <begin position="20"/>
        <end position="36"/>
    </location>
</feature>
<dbReference type="Proteomes" id="UP000249432">
    <property type="component" value="Unassembled WGS sequence"/>
</dbReference>
<evidence type="ECO:0000256" key="5">
    <source>
        <dbReference type="ARBA" id="ARBA00023163"/>
    </source>
</evidence>
<comment type="function">
    <text evidence="6">Involved in transcription antitermination. Required for transcription of ribosomal RNA (rRNA) genes. Binds specifically to the boxA antiterminator sequence of the ribosomal RNA (rrn) operons.</text>
</comment>
<comment type="caution">
    <text evidence="9">The sequence shown here is derived from an EMBL/GenBank/DDBJ whole genome shotgun (WGS) entry which is preliminary data.</text>
</comment>
<keyword evidence="2 6" id="KW-0889">Transcription antitermination</keyword>
<dbReference type="GO" id="GO:0003723">
    <property type="term" value="F:RNA binding"/>
    <property type="evidence" value="ECO:0007669"/>
    <property type="project" value="UniProtKB-UniRule"/>
</dbReference>
<dbReference type="GO" id="GO:0006353">
    <property type="term" value="P:DNA-templated transcription termination"/>
    <property type="evidence" value="ECO:0007669"/>
    <property type="project" value="UniProtKB-UniRule"/>
</dbReference>
<evidence type="ECO:0000313" key="10">
    <source>
        <dbReference type="Proteomes" id="UP000249432"/>
    </source>
</evidence>
<keyword evidence="3 6" id="KW-0694">RNA-binding</keyword>
<dbReference type="InterPro" id="IPR011605">
    <property type="entry name" value="NusB_fam"/>
</dbReference>
<dbReference type="PANTHER" id="PTHR11078:SF3">
    <property type="entry name" value="ANTITERMINATION NUSB DOMAIN-CONTAINING PROTEIN"/>
    <property type="match status" value="1"/>
</dbReference>
<name>A0A2W5SZ61_9CORY</name>
<sequence length="192" mass="21111">MADDNVGASSSADTPIENETGDHTRQGDQPSAEKRPKSTRSGFKRHGSRYKARRRAVDILFEAEFRDQDPVYVVEQRRELSQDPESGVLPVSDYTATIVSGVAENLDGIDSAIASHLSSTWRLDRIPAVDRAVMRVSTWELLHNEEVPPKVAVSEGIELASEYSTDVAPAYVNAVLDDIAGEVQRLQSNDES</sequence>
<dbReference type="InterPro" id="IPR006027">
    <property type="entry name" value="NusB_RsmB_TIM44"/>
</dbReference>
<evidence type="ECO:0000256" key="2">
    <source>
        <dbReference type="ARBA" id="ARBA00022814"/>
    </source>
</evidence>
<dbReference type="SUPFAM" id="SSF48013">
    <property type="entry name" value="NusB-like"/>
    <property type="match status" value="1"/>
</dbReference>
<dbReference type="Pfam" id="PF01029">
    <property type="entry name" value="NusB"/>
    <property type="match status" value="1"/>
</dbReference>
<feature type="region of interest" description="Disordered" evidence="7">
    <location>
        <begin position="1"/>
        <end position="51"/>
    </location>
</feature>
<feature type="domain" description="NusB/RsmB/TIM44" evidence="8">
    <location>
        <begin position="51"/>
        <end position="180"/>
    </location>
</feature>
<accession>A0A2W5SZ61</accession>
<evidence type="ECO:0000256" key="1">
    <source>
        <dbReference type="ARBA" id="ARBA00005952"/>
    </source>
</evidence>
<keyword evidence="4 6" id="KW-0805">Transcription regulation</keyword>
<dbReference type="AlphaFoldDB" id="A0A2W5SZ61"/>
<dbReference type="InterPro" id="IPR035926">
    <property type="entry name" value="NusB-like_sf"/>
</dbReference>
<evidence type="ECO:0000256" key="3">
    <source>
        <dbReference type="ARBA" id="ARBA00022884"/>
    </source>
</evidence>
<evidence type="ECO:0000256" key="4">
    <source>
        <dbReference type="ARBA" id="ARBA00023015"/>
    </source>
</evidence>
<gene>
    <name evidence="6" type="primary">nusB</name>
    <name evidence="9" type="ORF">DI525_05690</name>
</gene>
<reference evidence="9 10" key="1">
    <citation type="submission" date="2017-08" db="EMBL/GenBank/DDBJ databases">
        <title>Infants hospitalized years apart are colonized by the same room-sourced microbial strains.</title>
        <authorList>
            <person name="Brooks B."/>
            <person name="Olm M.R."/>
            <person name="Firek B.A."/>
            <person name="Baker R."/>
            <person name="Thomas B.C."/>
            <person name="Morowitz M.J."/>
            <person name="Banfield J.F."/>
        </authorList>
    </citation>
    <scope>NUCLEOTIDE SEQUENCE [LARGE SCALE GENOMIC DNA]</scope>
    <source>
        <strain evidence="9">S2_003_000_R1_3</strain>
    </source>
</reference>
<proteinExistence type="inferred from homology"/>
<dbReference type="PANTHER" id="PTHR11078">
    <property type="entry name" value="N UTILIZATION SUBSTANCE PROTEIN B-RELATED"/>
    <property type="match status" value="1"/>
</dbReference>
<dbReference type="Gene3D" id="1.10.940.10">
    <property type="entry name" value="NusB-like"/>
    <property type="match status" value="1"/>
</dbReference>
<dbReference type="GO" id="GO:0031564">
    <property type="term" value="P:transcription antitermination"/>
    <property type="evidence" value="ECO:0007669"/>
    <property type="project" value="UniProtKB-KW"/>
</dbReference>
<comment type="similarity">
    <text evidence="1 6">Belongs to the NusB family.</text>
</comment>
<dbReference type="HAMAP" id="MF_00073">
    <property type="entry name" value="NusB"/>
    <property type="match status" value="1"/>
</dbReference>
<evidence type="ECO:0000313" key="9">
    <source>
        <dbReference type="EMBL" id="PZR04896.1"/>
    </source>
</evidence>